<accession>A0A7S0WQ57</accession>
<proteinExistence type="predicted"/>
<organism evidence="1">
    <name type="scientific">Pyramimonas obovata</name>
    <dbReference type="NCBI Taxonomy" id="1411642"/>
    <lineage>
        <taxon>Eukaryota</taxon>
        <taxon>Viridiplantae</taxon>
        <taxon>Chlorophyta</taxon>
        <taxon>Pyramimonadophyceae</taxon>
        <taxon>Pyramimonadales</taxon>
        <taxon>Pyramimonadaceae</taxon>
        <taxon>Pyramimonas</taxon>
        <taxon>Pyramimonas incertae sedis</taxon>
    </lineage>
</organism>
<dbReference type="AlphaFoldDB" id="A0A7S0WQ57"/>
<name>A0A7S0WQ57_9CHLO</name>
<reference evidence="1" key="1">
    <citation type="submission" date="2021-01" db="EMBL/GenBank/DDBJ databases">
        <authorList>
            <person name="Corre E."/>
            <person name="Pelletier E."/>
            <person name="Niang G."/>
            <person name="Scheremetjew M."/>
            <person name="Finn R."/>
            <person name="Kale V."/>
            <person name="Holt S."/>
            <person name="Cochrane G."/>
            <person name="Meng A."/>
            <person name="Brown T."/>
            <person name="Cohen L."/>
        </authorList>
    </citation>
    <scope>NUCLEOTIDE SEQUENCE</scope>
    <source>
        <strain evidence="1">CCMP722</strain>
    </source>
</reference>
<evidence type="ECO:0000313" key="1">
    <source>
        <dbReference type="EMBL" id="CAD8677562.1"/>
    </source>
</evidence>
<sequence length="379" mass="40483">MWCEGYFIDGNHPEGWRTIVCNGPGKVCVAGMDDKEGEVWCMEGTCDPVANCIGLDFTKKSNGAVGVLTAKPCPEGIVFPDGSKWTKFDASTSSASAFLGAYIDLHHPEGWRTIAACGPDEAIVAGMDDKDGAPWCTKGTMADGKLGIDFTKKSEGAVGELPCEVVEKGIMFPDGSVWEHKICRKMKAKPHMWCEGYFIDGNHPEGWRTIVCNGPGKVCVAGMDDKEGEVWCMEGTCDPVANCIGLDFTKKSNGAVGVLTAKPCPEGIVFPDGSKWTKFDASTSSASAFLGAYIDLHHPEGWRTIAACGPDKVMVAGMDDKEGEVWCTKGYIDDGKLCIDFAKKSNGAVGILEAECVPQGITFPGGGFWCNKPRSIAMA</sequence>
<protein>
    <submittedName>
        <fullName evidence="1">Uncharacterized protein</fullName>
    </submittedName>
</protein>
<dbReference type="EMBL" id="HBFA01026918">
    <property type="protein sequence ID" value="CAD8677562.1"/>
    <property type="molecule type" value="Transcribed_RNA"/>
</dbReference>
<gene>
    <name evidence="1" type="ORF">POBO1169_LOCUS13673</name>
</gene>